<evidence type="ECO:0000313" key="6">
    <source>
        <dbReference type="EMBL" id="CAF3519804.1"/>
    </source>
</evidence>
<organism evidence="5 7">
    <name type="scientific">Didymodactylos carnosus</name>
    <dbReference type="NCBI Taxonomy" id="1234261"/>
    <lineage>
        <taxon>Eukaryota</taxon>
        <taxon>Metazoa</taxon>
        <taxon>Spiralia</taxon>
        <taxon>Gnathifera</taxon>
        <taxon>Rotifera</taxon>
        <taxon>Eurotatoria</taxon>
        <taxon>Bdelloidea</taxon>
        <taxon>Philodinida</taxon>
        <taxon>Philodinidae</taxon>
        <taxon>Didymodactylos</taxon>
    </lineage>
</organism>
<feature type="compositionally biased region" description="Acidic residues" evidence="3">
    <location>
        <begin position="33"/>
        <end position="43"/>
    </location>
</feature>
<reference evidence="5" key="1">
    <citation type="submission" date="2021-02" db="EMBL/GenBank/DDBJ databases">
        <authorList>
            <person name="Nowell W R."/>
        </authorList>
    </citation>
    <scope>NUCLEOTIDE SEQUENCE</scope>
</reference>
<evidence type="ECO:0000256" key="3">
    <source>
        <dbReference type="SAM" id="MobiDB-lite"/>
    </source>
</evidence>
<sequence>MNGGSTRSLRHHTQRPLNPDFVEPPSVFSERGNDEEEDDDGTDDWGGNKTITKKSRTSTRGVRTNRGRTSRGGGRGATASSIVHGGRSISASNRTSGDEDASSSFDGSSFTTTNNSTLPPEKSYYHILLTGKVQIQSLVDQWIESYQTERDQALIELMQFFLDSSGCKGRLTPQMYLKMEHVDMLRAMTEHFEEDSSEYPIIMSGLQFKKFRLSFCEFVVMLIKQCSYTIIYDQYMIDNLVTLLTALSDSAVRAFRHTGTLAVLKVMTALVDIALTISIQKDSCQRQYESERQKSTVRRATDRLDNLMAKRKELEGNENEIKSFMNFIFKGVFIHRYRDIVPDIRCLCMSELGEWMKNYPMVFLDDIYLKYIGWTLYDKVGDCRLRCLLALIPLFSTTDLVGKLELFTNRFKDRIVQMTVDCEYEVAVQAIKLLTAILKFNERILEDKDCENIYELVYHSHRQVAQAAGEFLNQKLFHKAEQPLSSSTTTKKRSQNTSFMHLLVQFFIESELHEHATYLVDSMWDLHAMMKDWECMTDILLEEQDQDDEPLDDQHENCLIEIMVCCVKEAATGEYPIGRGQPNRKLNMKEQKQKEDDKKILTEHFIGTLPPLLNKYIADADKLLNLLQIPLHFNYEIYTTTRRERDLDTYLNALNDIVQRHTTAEIFDAVSKCFECVCDVGFTLSNRAIAYRGNITDKIVANFVAAMNIFEDMDEADEDDLYPLLLNLRKLDAFHQCHDLGASDLWDKIHLLFKAAIDNEDMSPEIVEKCFGVANRAILWGLVHLETQFDRDLLKKIVKRSRKLCGLCQKLMLHSNPQICQYAYTTLCDLLITLSPHLMDKSDEYKSLILDINDDLIQALLIFLNTYVFNVDEPKDQEEQIKIEALHKKRNLLAAYCKLIVHNVLPIQASTNILKYYVKYSNDFGDIIKNTFTRARDISKIHTAKTMAHSLIEVYKDCLKHRDQQQASAVVSSDDEEQRIIPVDLSPLRELARRFNLSFGLDMGKQREALAALHRECIRFGVTPLTDSIDSSMPGPNVLFLECLPEFTSKLFKPDKKAIYDYLEKLVNNVVVSDSDSWEPLIQYRRVLMDDGTGGGHAKDSRTRSSTTGRGKKRAVHEVTAIDETSRA</sequence>
<feature type="region of interest" description="Disordered" evidence="3">
    <location>
        <begin position="1093"/>
        <end position="1128"/>
    </location>
</feature>
<feature type="coiled-coil region" evidence="2">
    <location>
        <begin position="290"/>
        <end position="317"/>
    </location>
</feature>
<dbReference type="Pfam" id="PF21581">
    <property type="entry name" value="SCD"/>
    <property type="match status" value="1"/>
</dbReference>
<dbReference type="PANTHER" id="PTHR11199:SF0">
    <property type="entry name" value="LD34181P-RELATED"/>
    <property type="match status" value="1"/>
</dbReference>
<keyword evidence="2" id="KW-0175">Coiled coil</keyword>
<dbReference type="Pfam" id="PF08514">
    <property type="entry name" value="STAG"/>
    <property type="match status" value="1"/>
</dbReference>
<proteinExistence type="inferred from homology"/>
<dbReference type="EMBL" id="CAJNOK010000281">
    <property type="protein sequence ID" value="CAF0742204.1"/>
    <property type="molecule type" value="Genomic_DNA"/>
</dbReference>
<feature type="region of interest" description="Disordered" evidence="3">
    <location>
        <begin position="1"/>
        <end position="116"/>
    </location>
</feature>
<dbReference type="EMBL" id="CAJOBA010000281">
    <property type="protein sequence ID" value="CAF3519804.1"/>
    <property type="molecule type" value="Genomic_DNA"/>
</dbReference>
<feature type="compositionally biased region" description="Low complexity" evidence="3">
    <location>
        <begin position="102"/>
        <end position="116"/>
    </location>
</feature>
<evidence type="ECO:0000313" key="5">
    <source>
        <dbReference type="EMBL" id="CAF0742204.1"/>
    </source>
</evidence>
<dbReference type="Proteomes" id="UP000677228">
    <property type="component" value="Unassembled WGS sequence"/>
</dbReference>
<protein>
    <recommendedName>
        <fullName evidence="4">SCD domain-containing protein</fullName>
    </recommendedName>
</protein>
<comment type="caution">
    <text evidence="5">The sequence shown here is derived from an EMBL/GenBank/DDBJ whole genome shotgun (WGS) entry which is preliminary data.</text>
</comment>
<evidence type="ECO:0000313" key="7">
    <source>
        <dbReference type="Proteomes" id="UP000677228"/>
    </source>
</evidence>
<dbReference type="SUPFAM" id="SSF48371">
    <property type="entry name" value="ARM repeat"/>
    <property type="match status" value="1"/>
</dbReference>
<evidence type="ECO:0000256" key="2">
    <source>
        <dbReference type="SAM" id="Coils"/>
    </source>
</evidence>
<feature type="domain" description="SCD" evidence="4">
    <location>
        <begin position="333"/>
        <end position="418"/>
    </location>
</feature>
<dbReference type="PANTHER" id="PTHR11199">
    <property type="entry name" value="STROMAL ANTIGEN"/>
    <property type="match status" value="1"/>
</dbReference>
<dbReference type="Pfam" id="PF24571">
    <property type="entry name" value="HEAT_SCC3-SA"/>
    <property type="match status" value="1"/>
</dbReference>
<name>A0A8S2CP41_9BILA</name>
<evidence type="ECO:0000259" key="4">
    <source>
        <dbReference type="PROSITE" id="PS51425"/>
    </source>
</evidence>
<dbReference type="InterPro" id="IPR016024">
    <property type="entry name" value="ARM-type_fold"/>
</dbReference>
<dbReference type="GO" id="GO:0005634">
    <property type="term" value="C:nucleus"/>
    <property type="evidence" value="ECO:0007669"/>
    <property type="project" value="TreeGrafter"/>
</dbReference>
<dbReference type="GO" id="GO:0008278">
    <property type="term" value="C:cohesin complex"/>
    <property type="evidence" value="ECO:0007669"/>
    <property type="project" value="TreeGrafter"/>
</dbReference>
<dbReference type="InterPro" id="IPR020839">
    <property type="entry name" value="SCD"/>
</dbReference>
<dbReference type="Proteomes" id="UP000682733">
    <property type="component" value="Unassembled WGS sequence"/>
</dbReference>
<dbReference type="AlphaFoldDB" id="A0A8S2CP41"/>
<gene>
    <name evidence="5" type="ORF">OVA965_LOCUS1509</name>
    <name evidence="6" type="ORF">TMI583_LOCUS1510</name>
</gene>
<comment type="similarity">
    <text evidence="1">Belongs to the SCC3 family.</text>
</comment>
<dbReference type="InterPro" id="IPR039662">
    <property type="entry name" value="Cohesin_Scc3/SA"/>
</dbReference>
<feature type="compositionally biased region" description="Basic residues" evidence="3">
    <location>
        <begin position="51"/>
        <end position="69"/>
    </location>
</feature>
<accession>A0A8S2CP41</accession>
<dbReference type="InterPro" id="IPR056396">
    <property type="entry name" value="HEAT_SCC3-SA"/>
</dbReference>
<dbReference type="GO" id="GO:0007062">
    <property type="term" value="P:sister chromatid cohesion"/>
    <property type="evidence" value="ECO:0007669"/>
    <property type="project" value="UniProtKB-ARBA"/>
</dbReference>
<dbReference type="InterPro" id="IPR013721">
    <property type="entry name" value="STAG"/>
</dbReference>
<dbReference type="GO" id="GO:0003682">
    <property type="term" value="F:chromatin binding"/>
    <property type="evidence" value="ECO:0007669"/>
    <property type="project" value="TreeGrafter"/>
</dbReference>
<dbReference type="PROSITE" id="PS51425">
    <property type="entry name" value="SCD"/>
    <property type="match status" value="1"/>
</dbReference>
<dbReference type="GO" id="GO:0000785">
    <property type="term" value="C:chromatin"/>
    <property type="evidence" value="ECO:0007669"/>
    <property type="project" value="TreeGrafter"/>
</dbReference>
<evidence type="ECO:0000256" key="1">
    <source>
        <dbReference type="ARBA" id="ARBA00005486"/>
    </source>
</evidence>